<dbReference type="GO" id="GO:0005829">
    <property type="term" value="C:cytosol"/>
    <property type="evidence" value="ECO:0007669"/>
    <property type="project" value="TreeGrafter"/>
</dbReference>
<keyword evidence="4" id="KW-1185">Reference proteome</keyword>
<dbReference type="Proteomes" id="UP000283255">
    <property type="component" value="Unassembled WGS sequence"/>
</dbReference>
<reference evidence="3 4" key="2">
    <citation type="submission" date="2019-01" db="EMBL/GenBank/DDBJ databases">
        <title>Motilimonas pumilus sp. nov., isolated from the gut of sea cucumber (Apostichopus japonicus).</title>
        <authorList>
            <person name="Wang F.-Q."/>
            <person name="Ren L.-H."/>
            <person name="Lin Y.-W."/>
            <person name="Sun G.-H."/>
            <person name="Du Z.-J."/>
            <person name="Zhao J.-X."/>
            <person name="Liu X.-J."/>
            <person name="Liu L.-J."/>
        </authorList>
    </citation>
    <scope>NUCLEOTIDE SEQUENCE [LARGE SCALE GENOMIC DNA]</scope>
    <source>
        <strain evidence="3 4">PLHSC7-2</strain>
    </source>
</reference>
<evidence type="ECO:0000256" key="1">
    <source>
        <dbReference type="ARBA" id="ARBA00022643"/>
    </source>
</evidence>
<comment type="caution">
    <text evidence="3">The sequence shown here is derived from an EMBL/GenBank/DDBJ whole genome shotgun (WGS) entry which is preliminary data.</text>
</comment>
<dbReference type="Pfam" id="PF03358">
    <property type="entry name" value="FMN_red"/>
    <property type="match status" value="1"/>
</dbReference>
<dbReference type="PANTHER" id="PTHR30543">
    <property type="entry name" value="CHROMATE REDUCTASE"/>
    <property type="match status" value="1"/>
</dbReference>
<organism evidence="3 4">
    <name type="scientific">Motilimonas pumila</name>
    <dbReference type="NCBI Taxonomy" id="2303987"/>
    <lineage>
        <taxon>Bacteria</taxon>
        <taxon>Pseudomonadati</taxon>
        <taxon>Pseudomonadota</taxon>
        <taxon>Gammaproteobacteria</taxon>
        <taxon>Alteromonadales</taxon>
        <taxon>Alteromonadales genera incertae sedis</taxon>
        <taxon>Motilimonas</taxon>
    </lineage>
</organism>
<dbReference type="SUPFAM" id="SSF52218">
    <property type="entry name" value="Flavoproteins"/>
    <property type="match status" value="1"/>
</dbReference>
<evidence type="ECO:0000313" key="3">
    <source>
        <dbReference type="EMBL" id="RJG50604.1"/>
    </source>
</evidence>
<dbReference type="InterPro" id="IPR029039">
    <property type="entry name" value="Flavoprotein-like_sf"/>
</dbReference>
<dbReference type="PANTHER" id="PTHR30543:SF31">
    <property type="entry name" value="NADPH-DEPENDENT AZOREDUCTASE AZR"/>
    <property type="match status" value="1"/>
</dbReference>
<dbReference type="AlphaFoldDB" id="A0A418YJD6"/>
<keyword evidence="1" id="KW-0288">FMN</keyword>
<feature type="domain" description="NADPH-dependent FMN reductase-like" evidence="2">
    <location>
        <begin position="1"/>
        <end position="141"/>
    </location>
</feature>
<dbReference type="RefSeq" id="WP_119909405.1">
    <property type="nucleotide sequence ID" value="NZ_QZCH01000002.1"/>
</dbReference>
<dbReference type="Gene3D" id="3.40.50.360">
    <property type="match status" value="1"/>
</dbReference>
<dbReference type="OrthoDB" id="5563352at2"/>
<dbReference type="GO" id="GO:0016491">
    <property type="term" value="F:oxidoreductase activity"/>
    <property type="evidence" value="ECO:0007669"/>
    <property type="project" value="InterPro"/>
</dbReference>
<accession>A0A418YJD6</accession>
<dbReference type="GO" id="GO:0010181">
    <property type="term" value="F:FMN binding"/>
    <property type="evidence" value="ECO:0007669"/>
    <property type="project" value="TreeGrafter"/>
</dbReference>
<proteinExistence type="predicted"/>
<gene>
    <name evidence="3" type="ORF">D1Z90_03795</name>
</gene>
<protein>
    <submittedName>
        <fullName evidence="3">NADPH-dependent oxidoreductase</fullName>
    </submittedName>
</protein>
<dbReference type="EMBL" id="QZCH01000002">
    <property type="protein sequence ID" value="RJG50604.1"/>
    <property type="molecule type" value="Genomic_DNA"/>
</dbReference>
<evidence type="ECO:0000313" key="4">
    <source>
        <dbReference type="Proteomes" id="UP000283255"/>
    </source>
</evidence>
<dbReference type="InterPro" id="IPR005025">
    <property type="entry name" value="FMN_Rdtase-like_dom"/>
</dbReference>
<reference evidence="3 4" key="1">
    <citation type="submission" date="2018-09" db="EMBL/GenBank/DDBJ databases">
        <authorList>
            <person name="Wang F."/>
        </authorList>
    </citation>
    <scope>NUCLEOTIDE SEQUENCE [LARGE SCALE GENOMIC DNA]</scope>
    <source>
        <strain evidence="3 4">PLHSC7-2</strain>
    </source>
</reference>
<keyword evidence="1" id="KW-0285">Flavoprotein</keyword>
<dbReference type="InterPro" id="IPR050712">
    <property type="entry name" value="NAD(P)H-dep_reductase"/>
</dbReference>
<evidence type="ECO:0000259" key="2">
    <source>
        <dbReference type="Pfam" id="PF03358"/>
    </source>
</evidence>
<sequence length="196" mass="21391">MKLIIISGSQQSPSNSWKVAQYLQGSSQPFEQVSCFDLHGLQLPLWDNDFPEGPQWQAWQPVQQALAAADAIVIITPEWDGMVTPIMKNFLMLCSPQEVGHKPALAISVSDGISGAYPIAELRSFGTKNNQMVLIPNHIIVRQVGQVLGAEADGPHEASLRHNIKQSLAILGHYAAALAPMRQAHQALLNDFGYGM</sequence>
<name>A0A418YJD6_9GAMM</name>